<feature type="compositionally biased region" description="Polar residues" evidence="1">
    <location>
        <begin position="30"/>
        <end position="40"/>
    </location>
</feature>
<organism evidence="2 3">
    <name type="scientific">Rattus norvegicus</name>
    <name type="common">Rat</name>
    <dbReference type="NCBI Taxonomy" id="10116"/>
    <lineage>
        <taxon>Eukaryota</taxon>
        <taxon>Metazoa</taxon>
        <taxon>Chordata</taxon>
        <taxon>Craniata</taxon>
        <taxon>Vertebrata</taxon>
        <taxon>Euteleostomi</taxon>
        <taxon>Mammalia</taxon>
        <taxon>Eutheria</taxon>
        <taxon>Euarchontoglires</taxon>
        <taxon>Glires</taxon>
        <taxon>Rodentia</taxon>
        <taxon>Myomorpha</taxon>
        <taxon>Muroidea</taxon>
        <taxon>Muridae</taxon>
        <taxon>Murinae</taxon>
        <taxon>Rattus</taxon>
    </lineage>
</organism>
<evidence type="ECO:0000313" key="2">
    <source>
        <dbReference type="EMBL" id="EDM16519.1"/>
    </source>
</evidence>
<proteinExistence type="predicted"/>
<reference evidence="2 3" key="1">
    <citation type="submission" date="2005-09" db="EMBL/GenBank/DDBJ databases">
        <authorList>
            <person name="Mural R.J."/>
            <person name="Li P.W."/>
            <person name="Adams M.D."/>
            <person name="Amanatides P.G."/>
            <person name="Baden-Tillson H."/>
            <person name="Barnstead M."/>
            <person name="Chin S.H."/>
            <person name="Dew I."/>
            <person name="Evans C.A."/>
            <person name="Ferriera S."/>
            <person name="Flanigan M."/>
            <person name="Fosler C."/>
            <person name="Glodek A."/>
            <person name="Gu Z."/>
            <person name="Holt R.A."/>
            <person name="Jennings D."/>
            <person name="Kraft C.L."/>
            <person name="Lu F."/>
            <person name="Nguyen T."/>
            <person name="Nusskern D.R."/>
            <person name="Pfannkoch C.M."/>
            <person name="Sitter C."/>
            <person name="Sutton G.G."/>
            <person name="Venter J.C."/>
            <person name="Wang Z."/>
            <person name="Woodage T."/>
            <person name="Zheng X.H."/>
            <person name="Zhong F."/>
        </authorList>
    </citation>
    <scope>NUCLEOTIDE SEQUENCE [LARGE SCALE GENOMIC DNA]</scope>
    <source>
        <strain>BN</strain>
        <strain evidence="3">Sprague-Dawley</strain>
    </source>
</reference>
<name>A6HQQ3_RAT</name>
<accession>A6HQQ3</accession>
<evidence type="ECO:0000313" key="3">
    <source>
        <dbReference type="Proteomes" id="UP000234681"/>
    </source>
</evidence>
<dbReference type="Proteomes" id="UP000234681">
    <property type="component" value="Chromosome 7"/>
</dbReference>
<dbReference type="AlphaFoldDB" id="A6HQQ3"/>
<gene>
    <name evidence="2" type="ORF">rCG_63691</name>
</gene>
<sequence>MAHGEHPSSGKVLSLPSTGTRMNHGGEVSGPQQGSQTTAAMTDAAHTWWCPERLESEFSCQASPTFPIHRRPHVINGC</sequence>
<evidence type="ECO:0000256" key="1">
    <source>
        <dbReference type="SAM" id="MobiDB-lite"/>
    </source>
</evidence>
<dbReference type="EMBL" id="CH473950">
    <property type="protein sequence ID" value="EDM16519.1"/>
    <property type="molecule type" value="Genomic_DNA"/>
</dbReference>
<protein>
    <submittedName>
        <fullName evidence="2">RCG63691</fullName>
    </submittedName>
</protein>
<feature type="region of interest" description="Disordered" evidence="1">
    <location>
        <begin position="1"/>
        <end position="43"/>
    </location>
</feature>